<keyword evidence="6" id="KW-0539">Nucleus</keyword>
<gene>
    <name evidence="13" type="ORF">MAR_009922</name>
</gene>
<dbReference type="Pfam" id="PF09377">
    <property type="entry name" value="SBDS_domain_II"/>
    <property type="match status" value="1"/>
</dbReference>
<feature type="compositionally biased region" description="Basic and acidic residues" evidence="8">
    <location>
        <begin position="171"/>
        <end position="197"/>
    </location>
</feature>
<dbReference type="Pfam" id="PF01172">
    <property type="entry name" value="SBDS_N"/>
    <property type="match status" value="1"/>
</dbReference>
<dbReference type="Proteomes" id="UP001164746">
    <property type="component" value="Chromosome 4"/>
</dbReference>
<evidence type="ECO:0000256" key="5">
    <source>
        <dbReference type="ARBA" id="ARBA00022517"/>
    </source>
</evidence>
<reference evidence="13" key="1">
    <citation type="submission" date="2022-11" db="EMBL/GenBank/DDBJ databases">
        <title>Centuries of genome instability and evolution in soft-shell clam transmissible cancer (bioRxiv).</title>
        <authorList>
            <person name="Hart S.F.M."/>
            <person name="Yonemitsu M.A."/>
            <person name="Giersch R.M."/>
            <person name="Beal B.F."/>
            <person name="Arriagada G."/>
            <person name="Davis B.W."/>
            <person name="Ostrander E.A."/>
            <person name="Goff S.P."/>
            <person name="Metzger M.J."/>
        </authorList>
    </citation>
    <scope>NUCLEOTIDE SEQUENCE</scope>
    <source>
        <strain evidence="13">MELC-2E11</strain>
        <tissue evidence="13">Siphon/mantle</tissue>
    </source>
</reference>
<evidence type="ECO:0000256" key="6">
    <source>
        <dbReference type="ARBA" id="ARBA00023242"/>
    </source>
</evidence>
<evidence type="ECO:0000256" key="2">
    <source>
        <dbReference type="ARBA" id="ARBA00004496"/>
    </source>
</evidence>
<proteinExistence type="inferred from homology"/>
<feature type="region of interest" description="Disordered" evidence="8">
    <location>
        <begin position="170"/>
        <end position="284"/>
    </location>
</feature>
<dbReference type="Gene3D" id="1.10.10.900">
    <property type="entry name" value="SBDS protein C-terminal domain, subdomain 1"/>
    <property type="match status" value="1"/>
</dbReference>
<evidence type="ECO:0000259" key="10">
    <source>
        <dbReference type="Pfam" id="PF01172"/>
    </source>
</evidence>
<dbReference type="InterPro" id="IPR037188">
    <property type="entry name" value="Sdo1/SBDS_central_sf"/>
</dbReference>
<feature type="domain" description="Ribosome maturation protein SDO1/SBDS central" evidence="11">
    <location>
        <begin position="656"/>
        <end position="719"/>
    </location>
</feature>
<dbReference type="InterPro" id="IPR018978">
    <property type="entry name" value="SDO1/SBDS_central"/>
</dbReference>
<feature type="transmembrane region" description="Helical" evidence="9">
    <location>
        <begin position="40"/>
        <end position="59"/>
    </location>
</feature>
<dbReference type="InterPro" id="IPR002140">
    <property type="entry name" value="Sdo1/SBDS"/>
</dbReference>
<keyword evidence="5" id="KW-0690">Ribosome biogenesis</keyword>
<dbReference type="SUPFAM" id="SSF89895">
    <property type="entry name" value="FYSH domain"/>
    <property type="match status" value="1"/>
</dbReference>
<keyword evidence="14" id="KW-1185">Reference proteome</keyword>
<evidence type="ECO:0000259" key="11">
    <source>
        <dbReference type="Pfam" id="PF09377"/>
    </source>
</evidence>
<feature type="domain" description="Ribosome maturation protein SDO1/SBDS C-terminal" evidence="12">
    <location>
        <begin position="721"/>
        <end position="789"/>
    </location>
</feature>
<dbReference type="PANTHER" id="PTHR10927">
    <property type="entry name" value="RIBOSOME MATURATION PROTEIN SBDS"/>
    <property type="match status" value="1"/>
</dbReference>
<dbReference type="InterPro" id="IPR019783">
    <property type="entry name" value="SDO1/SBDS_N"/>
</dbReference>
<evidence type="ECO:0000256" key="8">
    <source>
        <dbReference type="SAM" id="MobiDB-lite"/>
    </source>
</evidence>
<keyword evidence="9" id="KW-0472">Membrane</keyword>
<comment type="subcellular location">
    <subcellularLocation>
        <location evidence="2">Cytoplasm</location>
    </subcellularLocation>
    <subcellularLocation>
        <location evidence="1">Nucleus</location>
    </subcellularLocation>
</comment>
<keyword evidence="9" id="KW-1133">Transmembrane helix</keyword>
<dbReference type="InterPro" id="IPR036786">
    <property type="entry name" value="Ribosome_mat_SBDS_N_sf"/>
</dbReference>
<evidence type="ECO:0000313" key="14">
    <source>
        <dbReference type="Proteomes" id="UP001164746"/>
    </source>
</evidence>
<evidence type="ECO:0000256" key="9">
    <source>
        <dbReference type="SAM" id="Phobius"/>
    </source>
</evidence>
<protein>
    <submittedName>
        <fullName evidence="13">SBDS-like protein</fullName>
    </submittedName>
</protein>
<dbReference type="InterPro" id="IPR046928">
    <property type="entry name" value="SDO1/SBDS_C"/>
</dbReference>
<evidence type="ECO:0000256" key="7">
    <source>
        <dbReference type="ARBA" id="ARBA00049708"/>
    </source>
</evidence>
<feature type="compositionally biased region" description="Basic and acidic residues" evidence="8">
    <location>
        <begin position="256"/>
        <end position="265"/>
    </location>
</feature>
<feature type="compositionally biased region" description="Basic and acidic residues" evidence="8">
    <location>
        <begin position="204"/>
        <end position="247"/>
    </location>
</feature>
<dbReference type="Pfam" id="PF20268">
    <property type="entry name" value="SBDS_C"/>
    <property type="match status" value="1"/>
</dbReference>
<keyword evidence="9" id="KW-0812">Transmembrane</keyword>
<dbReference type="EMBL" id="CP111015">
    <property type="protein sequence ID" value="WAR03364.1"/>
    <property type="molecule type" value="Genomic_DNA"/>
</dbReference>
<dbReference type="Gene3D" id="3.30.1250.10">
    <property type="entry name" value="Ribosome maturation protein SBDS, N-terminal domain"/>
    <property type="match status" value="1"/>
</dbReference>
<accession>A0ABY7E4N2</accession>
<evidence type="ECO:0000256" key="4">
    <source>
        <dbReference type="ARBA" id="ARBA00022490"/>
    </source>
</evidence>
<dbReference type="NCBIfam" id="TIGR00291">
    <property type="entry name" value="RNA_SBDS"/>
    <property type="match status" value="1"/>
</dbReference>
<keyword evidence="4" id="KW-0963">Cytoplasm</keyword>
<sequence>MIPLGKQAAEISEYRYTVQQDKLADPNPYTDTTILFPYSLFMWGFGGVLILLAVIPLLLDVICHQTLDNKQQFDTVSESGSMMNYSCTSYPTDDGSVAKMNGKRGISNSNLTISTDPEPFMHDKPVYSIRSVSTEHLYHHNRFAHGKGRSYEHQDPTNPLQAYALQEAILESEREGGDRKRQDGRRWSEREVTDSPGRRRKLRRTSERENGDGERQEGRRRSERDETDSRVGRTDDTEGSDREVSDRRSRRARRTSARDVPDRGRRNSGVSNEGYEGPKEENATQTVRHSLFTYMYTSVHMRNLEIIAAELQCNPALDVFCIVLAIHYPASKIPTNREEGDPIPRLYAFTHAVVELGIHPILPLGDHVKCDKWVRFLIEHLELKINTNVTSNMEPYTYIDKEGGCDWLMVPSTVCRAKVFTLLDLQTIQVRVSPPQDSVTPCRHTLLLAFKKLFKTILLGQLNSSVSADSLQTAVQVTHPEHITGIRDIFHIWISETLSLQHSVEVLVKINTIYQYFVQSRNIEIICEYLKVKIETPVRTHHPPMPALEYSDSILMSRQVKQPTGQKRLTNVAIVRLKKGGKRFEIASYPNKVVSWRNKTHTVFTNVSKGEVAKAGDLKKVFDTDNQSEICLVILAKGELQVSEKERHAQLESMFRDIATIVADKCVNPDTRRPYTVTMIEKAMKDLHFSVKPTRNTKQQALDVIKQFKEKEVIQIQRAYMRLKLRIPGKEGRKLQPKVRKVATKVERDEFEDDELEMVILIDPGAFREVEELVREGTKGRAQIEVLSLKDVEEGDEKTKCNAKS</sequence>
<comment type="similarity">
    <text evidence="3">Belongs to the SDO1/SBDS family.</text>
</comment>
<evidence type="ECO:0000259" key="12">
    <source>
        <dbReference type="Pfam" id="PF20268"/>
    </source>
</evidence>
<name>A0ABY7E4N2_MYAAR</name>
<evidence type="ECO:0000256" key="3">
    <source>
        <dbReference type="ARBA" id="ARBA00007433"/>
    </source>
</evidence>
<dbReference type="Gene3D" id="3.30.70.240">
    <property type="match status" value="1"/>
</dbReference>
<organism evidence="13 14">
    <name type="scientific">Mya arenaria</name>
    <name type="common">Soft-shell clam</name>
    <dbReference type="NCBI Taxonomy" id="6604"/>
    <lineage>
        <taxon>Eukaryota</taxon>
        <taxon>Metazoa</taxon>
        <taxon>Spiralia</taxon>
        <taxon>Lophotrochozoa</taxon>
        <taxon>Mollusca</taxon>
        <taxon>Bivalvia</taxon>
        <taxon>Autobranchia</taxon>
        <taxon>Heteroconchia</taxon>
        <taxon>Euheterodonta</taxon>
        <taxon>Imparidentia</taxon>
        <taxon>Neoheterodontei</taxon>
        <taxon>Myida</taxon>
        <taxon>Myoidea</taxon>
        <taxon>Myidae</taxon>
        <taxon>Mya</taxon>
    </lineage>
</organism>
<evidence type="ECO:0000313" key="13">
    <source>
        <dbReference type="EMBL" id="WAR03364.1"/>
    </source>
</evidence>
<dbReference type="PANTHER" id="PTHR10927:SF1">
    <property type="entry name" value="RIBOSOME MATURATION PROTEIN SBDS"/>
    <property type="match status" value="1"/>
</dbReference>
<comment type="subunit">
    <text evidence="7">Associates with the 60S ribosomal subunit.</text>
</comment>
<feature type="domain" description="Ribosome maturation protein SDO1/SBDS N-terminal" evidence="10">
    <location>
        <begin position="571"/>
        <end position="647"/>
    </location>
</feature>
<dbReference type="SUPFAM" id="SSF109728">
    <property type="entry name" value="Hypothetical protein AF0491, middle domain"/>
    <property type="match status" value="1"/>
</dbReference>
<evidence type="ECO:0000256" key="1">
    <source>
        <dbReference type="ARBA" id="ARBA00004123"/>
    </source>
</evidence>
<dbReference type="InterPro" id="IPR039100">
    <property type="entry name" value="Sdo1/SBDS-like"/>
</dbReference>